<keyword evidence="2" id="KW-0238">DNA-binding</keyword>
<dbReference type="Pfam" id="PF13377">
    <property type="entry name" value="Peripla_BP_3"/>
    <property type="match status" value="1"/>
</dbReference>
<dbReference type="GO" id="GO:0003700">
    <property type="term" value="F:DNA-binding transcription factor activity"/>
    <property type="evidence" value="ECO:0007669"/>
    <property type="project" value="TreeGrafter"/>
</dbReference>
<dbReference type="AlphaFoldDB" id="A0A4Z1E1F2"/>
<dbReference type="SUPFAM" id="SSF53822">
    <property type="entry name" value="Periplasmic binding protein-like I"/>
    <property type="match status" value="1"/>
</dbReference>
<dbReference type="Gene3D" id="3.40.50.2300">
    <property type="match status" value="2"/>
</dbReference>
<dbReference type="InterPro" id="IPR028082">
    <property type="entry name" value="Peripla_BP_I"/>
</dbReference>
<evidence type="ECO:0000259" key="4">
    <source>
        <dbReference type="Pfam" id="PF13377"/>
    </source>
</evidence>
<organism evidence="5 6">
    <name type="scientific">Serinibacter arcticus</name>
    <dbReference type="NCBI Taxonomy" id="1655435"/>
    <lineage>
        <taxon>Bacteria</taxon>
        <taxon>Bacillati</taxon>
        <taxon>Actinomycetota</taxon>
        <taxon>Actinomycetes</taxon>
        <taxon>Micrococcales</taxon>
        <taxon>Beutenbergiaceae</taxon>
        <taxon>Serinibacter</taxon>
    </lineage>
</organism>
<feature type="domain" description="Transcriptional regulator LacI/GalR-like sensor" evidence="4">
    <location>
        <begin position="13"/>
        <end position="117"/>
    </location>
</feature>
<keyword evidence="3" id="KW-0804">Transcription</keyword>
<accession>A0A4Z1E1F2</accession>
<dbReference type="InterPro" id="IPR046335">
    <property type="entry name" value="LacI/GalR-like_sensor"/>
</dbReference>
<evidence type="ECO:0000256" key="2">
    <source>
        <dbReference type="ARBA" id="ARBA00023125"/>
    </source>
</evidence>
<dbReference type="EMBL" id="RHPJ01000002">
    <property type="protein sequence ID" value="TGO05190.1"/>
    <property type="molecule type" value="Genomic_DNA"/>
</dbReference>
<dbReference type="PANTHER" id="PTHR30146">
    <property type="entry name" value="LACI-RELATED TRANSCRIPTIONAL REPRESSOR"/>
    <property type="match status" value="1"/>
</dbReference>
<sequence>MPAMIAAGYDPSSGYEAGRALTLLDDVTAVLCGNDEIAIGVTRALREGGRRVPEDVSVVGFDDQPFAEMWLPPLTTVAQDFTELGRRSIALLTSWLDSGVKPVDWVGQPSLVVRESTASPL</sequence>
<evidence type="ECO:0000313" key="6">
    <source>
        <dbReference type="Proteomes" id="UP000297318"/>
    </source>
</evidence>
<name>A0A4Z1E1F2_9MICO</name>
<comment type="caution">
    <text evidence="5">The sequence shown here is derived from an EMBL/GenBank/DDBJ whole genome shotgun (WGS) entry which is preliminary data.</text>
</comment>
<dbReference type="Proteomes" id="UP000297318">
    <property type="component" value="Unassembled WGS sequence"/>
</dbReference>
<dbReference type="PANTHER" id="PTHR30146:SF109">
    <property type="entry name" value="HTH-TYPE TRANSCRIPTIONAL REGULATOR GALS"/>
    <property type="match status" value="1"/>
</dbReference>
<evidence type="ECO:0000313" key="5">
    <source>
        <dbReference type="EMBL" id="TGO05190.1"/>
    </source>
</evidence>
<evidence type="ECO:0000256" key="3">
    <source>
        <dbReference type="ARBA" id="ARBA00023163"/>
    </source>
</evidence>
<protein>
    <submittedName>
        <fullName evidence="5">Transcriptional regulator, LacI family</fullName>
    </submittedName>
</protein>
<dbReference type="GO" id="GO:0000976">
    <property type="term" value="F:transcription cis-regulatory region binding"/>
    <property type="evidence" value="ECO:0007669"/>
    <property type="project" value="TreeGrafter"/>
</dbReference>
<gene>
    <name evidence="5" type="ORF">SERN_1194</name>
</gene>
<evidence type="ECO:0000256" key="1">
    <source>
        <dbReference type="ARBA" id="ARBA00023015"/>
    </source>
</evidence>
<reference evidence="5 6" key="1">
    <citation type="submission" date="2018-11" db="EMBL/GenBank/DDBJ databases">
        <title>Complete genome sequencing of the Actinobacteria Serinibacter sp. K3-2.</title>
        <authorList>
            <person name="Rakitin A.L."/>
            <person name="Beletsky A.V."/>
            <person name="Mardanov A.V."/>
            <person name="Ravin N.V."/>
            <person name="Gromova A.S."/>
            <person name="Filippova S.N."/>
            <person name="Gal'Chenko V.F."/>
        </authorList>
    </citation>
    <scope>NUCLEOTIDE SEQUENCE [LARGE SCALE GENOMIC DNA]</scope>
    <source>
        <strain evidence="5 6">K3-2</strain>
    </source>
</reference>
<keyword evidence="1" id="KW-0805">Transcription regulation</keyword>
<proteinExistence type="predicted"/>
<keyword evidence="6" id="KW-1185">Reference proteome</keyword>